<evidence type="ECO:0000313" key="4">
    <source>
        <dbReference type="EMBL" id="KAK1892445.1"/>
    </source>
</evidence>
<comment type="caution">
    <text evidence="4">The sequence shown here is derived from an EMBL/GenBank/DDBJ whole genome shotgun (WGS) entry which is preliminary data.</text>
</comment>
<evidence type="ECO:0000313" key="5">
    <source>
        <dbReference type="Proteomes" id="UP001228049"/>
    </source>
</evidence>
<dbReference type="SUPFAM" id="SSF52540">
    <property type="entry name" value="P-loop containing nucleoside triphosphate hydrolases"/>
    <property type="match status" value="1"/>
</dbReference>
<dbReference type="PROSITE" id="PS00211">
    <property type="entry name" value="ABC_TRANSPORTER_1"/>
    <property type="match status" value="1"/>
</dbReference>
<feature type="region of interest" description="Disordered" evidence="2">
    <location>
        <begin position="406"/>
        <end position="440"/>
    </location>
</feature>
<proteinExistence type="predicted"/>
<dbReference type="GO" id="GO:0015421">
    <property type="term" value="F:ABC-type oligopeptide transporter activity"/>
    <property type="evidence" value="ECO:0007669"/>
    <property type="project" value="TreeGrafter"/>
</dbReference>
<evidence type="ECO:0000256" key="1">
    <source>
        <dbReference type="SAM" id="Coils"/>
    </source>
</evidence>
<dbReference type="Proteomes" id="UP001228049">
    <property type="component" value="Unassembled WGS sequence"/>
</dbReference>
<dbReference type="InterPro" id="IPR017871">
    <property type="entry name" value="ABC_transporter-like_CS"/>
</dbReference>
<dbReference type="GO" id="GO:0005524">
    <property type="term" value="F:ATP binding"/>
    <property type="evidence" value="ECO:0007669"/>
    <property type="project" value="UniProtKB-KW"/>
</dbReference>
<evidence type="ECO:0000256" key="2">
    <source>
        <dbReference type="SAM" id="MobiDB-lite"/>
    </source>
</evidence>
<reference evidence="4" key="1">
    <citation type="submission" date="2023-04" db="EMBL/GenBank/DDBJ databases">
        <title>Chromosome-level genome of Chaenocephalus aceratus.</title>
        <authorList>
            <person name="Park H."/>
        </authorList>
    </citation>
    <scope>NUCLEOTIDE SEQUENCE</scope>
    <source>
        <strain evidence="4">DE</strain>
        <tissue evidence="4">Muscle</tissue>
    </source>
</reference>
<feature type="compositionally biased region" description="Basic residues" evidence="2">
    <location>
        <begin position="417"/>
        <end position="426"/>
    </location>
</feature>
<evidence type="ECO:0000259" key="3">
    <source>
        <dbReference type="PROSITE" id="PS50893"/>
    </source>
</evidence>
<dbReference type="EMBL" id="JASDAP010000013">
    <property type="protein sequence ID" value="KAK1892445.1"/>
    <property type="molecule type" value="Genomic_DNA"/>
</dbReference>
<dbReference type="PROSITE" id="PS50893">
    <property type="entry name" value="ABC_TRANSPORTER_2"/>
    <property type="match status" value="1"/>
</dbReference>
<keyword evidence="4" id="KW-0067">ATP-binding</keyword>
<sequence>MQEKHQGNNKLEPAAEASANANLADNADINDQHAVLNAIASLKQDLVAKIEEKAIAQSAELQIQTTQIRTELRSVVEQVNKKIEVTEGRVSELDAVVSSHSDSITCMTSDVTAMKKELATLRDRCEDLEARSRRCNIRIIGVKEGREHGKHPSQFVADMLKVSLGLDKPPTLDRAHRALRSRPTQDGLPPRAFIVKCHYFSEKESLLKKAIEMKSVTTPDSDQIRLLLDFTQAVSKQRAAFTEVRGLLWGCEGVRYGLKYPAILMITTSGGRKASVGEKGTQLSGGQKQRVAIARALVRNPRVLILDEATSALDADSEHIVQMALNSIMQDHTVLVIAHRLSTVEKADNIIVIESGRVPSRGLLGSLFEDQESHSRLMAREGLYFKLVQRQVLGIETGAEVLNPTQELSWKSDGGQRRRRRRRRKSSSSSSSEAERNMRY</sequence>
<protein>
    <submittedName>
        <fullName evidence="4">ATP-binding cassette sub-family B member 9</fullName>
    </submittedName>
</protein>
<keyword evidence="5" id="KW-1185">Reference proteome</keyword>
<keyword evidence="4" id="KW-0547">Nucleotide-binding</keyword>
<dbReference type="PANTHER" id="PTHR43394:SF19">
    <property type="entry name" value="ABC TRANSPORTER B FAMILY"/>
    <property type="match status" value="1"/>
</dbReference>
<dbReference type="PANTHER" id="PTHR43394">
    <property type="entry name" value="ATP-DEPENDENT PERMEASE MDL1, MITOCHONDRIAL"/>
    <property type="match status" value="1"/>
</dbReference>
<gene>
    <name evidence="4" type="ORF">KUDE01_007520</name>
</gene>
<dbReference type="Gene3D" id="3.40.50.300">
    <property type="entry name" value="P-loop containing nucleotide triphosphate hydrolases"/>
    <property type="match status" value="1"/>
</dbReference>
<feature type="coiled-coil region" evidence="1">
    <location>
        <begin position="111"/>
        <end position="138"/>
    </location>
</feature>
<name>A0AAD9FBA9_DISEL</name>
<dbReference type="Gene3D" id="3.30.70.1820">
    <property type="entry name" value="L1 transposable element, RRM domain"/>
    <property type="match status" value="1"/>
</dbReference>
<dbReference type="InterPro" id="IPR039421">
    <property type="entry name" value="Type_1_exporter"/>
</dbReference>
<dbReference type="Pfam" id="PF00005">
    <property type="entry name" value="ABC_tran"/>
    <property type="match status" value="1"/>
</dbReference>
<keyword evidence="1" id="KW-0175">Coiled coil</keyword>
<dbReference type="GO" id="GO:0016887">
    <property type="term" value="F:ATP hydrolysis activity"/>
    <property type="evidence" value="ECO:0007669"/>
    <property type="project" value="InterPro"/>
</dbReference>
<feature type="domain" description="ABC transporter" evidence="3">
    <location>
        <begin position="106"/>
        <end position="380"/>
    </location>
</feature>
<organism evidence="4 5">
    <name type="scientific">Dissostichus eleginoides</name>
    <name type="common">Patagonian toothfish</name>
    <name type="synonym">Dissostichus amissus</name>
    <dbReference type="NCBI Taxonomy" id="100907"/>
    <lineage>
        <taxon>Eukaryota</taxon>
        <taxon>Metazoa</taxon>
        <taxon>Chordata</taxon>
        <taxon>Craniata</taxon>
        <taxon>Vertebrata</taxon>
        <taxon>Euteleostomi</taxon>
        <taxon>Actinopterygii</taxon>
        <taxon>Neopterygii</taxon>
        <taxon>Teleostei</taxon>
        <taxon>Neoteleostei</taxon>
        <taxon>Acanthomorphata</taxon>
        <taxon>Eupercaria</taxon>
        <taxon>Perciformes</taxon>
        <taxon>Notothenioidei</taxon>
        <taxon>Nototheniidae</taxon>
        <taxon>Dissostichus</taxon>
    </lineage>
</organism>
<dbReference type="InterPro" id="IPR003439">
    <property type="entry name" value="ABC_transporter-like_ATP-bd"/>
</dbReference>
<dbReference type="InterPro" id="IPR027417">
    <property type="entry name" value="P-loop_NTPase"/>
</dbReference>
<accession>A0AAD9FBA9</accession>
<dbReference type="AlphaFoldDB" id="A0AAD9FBA9"/>